<evidence type="ECO:0000313" key="1">
    <source>
        <dbReference type="EMBL" id="OBQ45629.1"/>
    </source>
</evidence>
<accession>A0A1B7X8B7</accession>
<comment type="caution">
    <text evidence="1">The sequence shown here is derived from an EMBL/GenBank/DDBJ whole genome shotgun (WGS) entry which is preliminary data.</text>
</comment>
<gene>
    <name evidence="1" type="ORF">AN484_01285</name>
</gene>
<dbReference type="PATRIC" id="fig|1710896.3.peg.2626"/>
<reference evidence="1 2" key="1">
    <citation type="submission" date="2015-09" db="EMBL/GenBank/DDBJ databases">
        <title>Aphanizomenon flos-aquae WA102.</title>
        <authorList>
            <person name="Driscoll C."/>
        </authorList>
    </citation>
    <scope>NUCLEOTIDE SEQUENCE [LARGE SCALE GENOMIC DNA]</scope>
    <source>
        <strain evidence="1">WA102</strain>
    </source>
</reference>
<dbReference type="AlphaFoldDB" id="A0A1B7X8B7"/>
<sequence length="149" mass="16249">MENINENPIVEETTYETPVFEAPVVEEPVVEAPVVEHVEETPVVEEAAQAVVEAPAYQAPEEVQALGSVAEGVIGATTAAVASPRKKKEKAAEVKEKVALYSTKNVTWSEVGKVYRGYNIVDKDAAEKWLTRSHIRTATPEEVAKEFGK</sequence>
<dbReference type="Proteomes" id="UP000092093">
    <property type="component" value="Unassembled WGS sequence"/>
</dbReference>
<name>A0A1B7X8B7_APHFL</name>
<organism evidence="1 2">
    <name type="scientific">Aphanizomenon flos-aquae WA102</name>
    <dbReference type="NCBI Taxonomy" id="1710896"/>
    <lineage>
        <taxon>Bacteria</taxon>
        <taxon>Bacillati</taxon>
        <taxon>Cyanobacteriota</taxon>
        <taxon>Cyanophyceae</taxon>
        <taxon>Nostocales</taxon>
        <taxon>Aphanizomenonaceae</taxon>
        <taxon>Aphanizomenon</taxon>
    </lineage>
</organism>
<dbReference type="EMBL" id="LJOW01000002">
    <property type="protein sequence ID" value="OBQ45629.1"/>
    <property type="molecule type" value="Genomic_DNA"/>
</dbReference>
<proteinExistence type="predicted"/>
<protein>
    <submittedName>
        <fullName evidence="1">Uncharacterized protein</fullName>
    </submittedName>
</protein>
<evidence type="ECO:0000313" key="2">
    <source>
        <dbReference type="Proteomes" id="UP000092093"/>
    </source>
</evidence>